<dbReference type="PANTHER" id="PTHR28055">
    <property type="entry name" value="ALTERED INHERITANCE OF MITOCHONDRIA PROTEIN 41, MITOCHONDRIAL"/>
    <property type="match status" value="1"/>
</dbReference>
<accession>A0A1H4LS25</accession>
<dbReference type="AlphaFoldDB" id="A0A1H4LS25"/>
<dbReference type="SUPFAM" id="SSF89095">
    <property type="entry name" value="GatB/YqeY motif"/>
    <property type="match status" value="1"/>
</dbReference>
<dbReference type="Proteomes" id="UP000182409">
    <property type="component" value="Unassembled WGS sequence"/>
</dbReference>
<evidence type="ECO:0000313" key="2">
    <source>
        <dbReference type="Proteomes" id="UP000182409"/>
    </source>
</evidence>
<dbReference type="Gene3D" id="1.10.10.410">
    <property type="match status" value="1"/>
</dbReference>
<dbReference type="InterPro" id="IPR003789">
    <property type="entry name" value="Asn/Gln_tRNA_amidoTrase-B-like"/>
</dbReference>
<dbReference type="PANTHER" id="PTHR28055:SF1">
    <property type="entry name" value="ALTERED INHERITANCE OF MITOCHONDRIA PROTEIN 41, MITOCHONDRIAL"/>
    <property type="match status" value="1"/>
</dbReference>
<dbReference type="RefSeq" id="WP_074653319.1">
    <property type="nucleotide sequence ID" value="NZ_FNSD01000001.1"/>
</dbReference>
<dbReference type="Gene3D" id="1.10.1510.10">
    <property type="entry name" value="Uncharacterised protein YqeY/AIM41 PF09424, N-terminal domain"/>
    <property type="match status" value="1"/>
</dbReference>
<dbReference type="InterPro" id="IPR019004">
    <property type="entry name" value="YqeY/Aim41"/>
</dbReference>
<reference evidence="1 2" key="1">
    <citation type="submission" date="2016-10" db="EMBL/GenBank/DDBJ databases">
        <authorList>
            <person name="de Groot N.N."/>
        </authorList>
    </citation>
    <scope>NUCLEOTIDE SEQUENCE [LARGE SCALE GENOMIC DNA]</scope>
    <source>
        <strain evidence="1 2">AB35.6</strain>
    </source>
</reference>
<dbReference type="EMBL" id="FNSD01000001">
    <property type="protein sequence ID" value="SEB73424.1"/>
    <property type="molecule type" value="Genomic_DNA"/>
</dbReference>
<dbReference type="GO" id="GO:0016884">
    <property type="term" value="F:carbon-nitrogen ligase activity, with glutamine as amido-N-donor"/>
    <property type="evidence" value="ECO:0007669"/>
    <property type="project" value="InterPro"/>
</dbReference>
<evidence type="ECO:0008006" key="3">
    <source>
        <dbReference type="Google" id="ProtNLM"/>
    </source>
</evidence>
<dbReference type="InterPro" id="IPR023168">
    <property type="entry name" value="GatB_Yqey_C_2"/>
</dbReference>
<dbReference type="Pfam" id="PF09424">
    <property type="entry name" value="YqeY"/>
    <property type="match status" value="1"/>
</dbReference>
<protein>
    <recommendedName>
        <fullName evidence="3">GatB/YqeY domain-containing protein</fullName>
    </recommendedName>
</protein>
<dbReference type="InterPro" id="IPR042184">
    <property type="entry name" value="YqeY/Aim41_N"/>
</dbReference>
<organism evidence="1 2">
    <name type="scientific">Terriglobus roseus</name>
    <dbReference type="NCBI Taxonomy" id="392734"/>
    <lineage>
        <taxon>Bacteria</taxon>
        <taxon>Pseudomonadati</taxon>
        <taxon>Acidobacteriota</taxon>
        <taxon>Terriglobia</taxon>
        <taxon>Terriglobales</taxon>
        <taxon>Acidobacteriaceae</taxon>
        <taxon>Terriglobus</taxon>
    </lineage>
</organism>
<dbReference type="OrthoDB" id="9794041at2"/>
<evidence type="ECO:0000313" key="1">
    <source>
        <dbReference type="EMBL" id="SEB73424.1"/>
    </source>
</evidence>
<proteinExistence type="predicted"/>
<name>A0A1H4LS25_9BACT</name>
<gene>
    <name evidence="1" type="ORF">SAMN05443244_1694</name>
</gene>
<sequence length="156" mass="17229">MAISEQIGKDIITAMKAKEPFKVETLRMAKSAFKSKEIDKREALTDAEEISILQTMIKQRKDAAEQFAKGNRPELSAKEHEEIKLLEIYMPQTAGDDEIRTVIQGAIAHLAKDGPKPGPKDMGAAMRVVQARIMASGLHADNKTVSTILKEELAKD</sequence>